<comment type="caution">
    <text evidence="1">The sequence shown here is derived from an EMBL/GenBank/DDBJ whole genome shotgun (WGS) entry which is preliminary data.</text>
</comment>
<dbReference type="Gene3D" id="1.10.3420.10">
    <property type="entry name" value="putative ntp pyrophosphohydrolase like domain"/>
    <property type="match status" value="2"/>
</dbReference>
<dbReference type="Proteomes" id="UP000295087">
    <property type="component" value="Unassembled WGS sequence"/>
</dbReference>
<reference evidence="1 2" key="1">
    <citation type="submission" date="2019-03" db="EMBL/GenBank/DDBJ databases">
        <title>Genomic Encyclopedia of Type Strains, Phase IV (KMG-IV): sequencing the most valuable type-strain genomes for metagenomic binning, comparative biology and taxonomic classification.</title>
        <authorList>
            <person name="Goeker M."/>
        </authorList>
    </citation>
    <scope>NUCLEOTIDE SEQUENCE [LARGE SCALE GENOMIC DNA]</scope>
    <source>
        <strain evidence="1 2">DSM 44496</strain>
    </source>
</reference>
<dbReference type="RefSeq" id="WP_084476881.1">
    <property type="nucleotide sequence ID" value="NZ_SNXK01000012.1"/>
</dbReference>
<dbReference type="InterPro" id="IPR023292">
    <property type="entry name" value="NTP_PyroPHydrolase-like_dom_sf"/>
</dbReference>
<accession>A0A4R6P074</accession>
<proteinExistence type="predicted"/>
<dbReference type="AlphaFoldDB" id="A0A4R6P074"/>
<protein>
    <submittedName>
        <fullName evidence="1">Phosphoribosyl-ATP pyrophosphohydrolase</fullName>
    </submittedName>
</protein>
<dbReference type="EMBL" id="SNXK01000012">
    <property type="protein sequence ID" value="TDP29785.1"/>
    <property type="molecule type" value="Genomic_DNA"/>
</dbReference>
<organism evidence="1 2">
    <name type="scientific">Nocardia ignorata</name>
    <dbReference type="NCBI Taxonomy" id="145285"/>
    <lineage>
        <taxon>Bacteria</taxon>
        <taxon>Bacillati</taxon>
        <taxon>Actinomycetota</taxon>
        <taxon>Actinomycetes</taxon>
        <taxon>Mycobacteriales</taxon>
        <taxon>Nocardiaceae</taxon>
        <taxon>Nocardia</taxon>
    </lineage>
</organism>
<dbReference type="Pfam" id="PF01503">
    <property type="entry name" value="PRA-PH"/>
    <property type="match status" value="1"/>
</dbReference>
<evidence type="ECO:0000313" key="2">
    <source>
        <dbReference type="Proteomes" id="UP000295087"/>
    </source>
</evidence>
<evidence type="ECO:0000313" key="1">
    <source>
        <dbReference type="EMBL" id="TDP29785.1"/>
    </source>
</evidence>
<dbReference type="CDD" id="cd11530">
    <property type="entry name" value="NTP-PPase_DR2231_like"/>
    <property type="match status" value="1"/>
</dbReference>
<sequence>MSDLWNDVRQFNAACGVRLRETPGWVTDDEIALAVRLIEEERDELLFALAARNLVEAADAIADSLYVRAGLLLRLGLARTYIHDLLPTAVDGPHWADFDATHTMAYIGDELERADERIRKAIVDQNLIEVDAATHHSMYQLAGLAIMLHLPMDRVWAEVQRSNMSKLVDGKVIRREDGKILKPAHWAPPNIAGALGVDVIEDAA</sequence>
<dbReference type="GO" id="GO:0016787">
    <property type="term" value="F:hydrolase activity"/>
    <property type="evidence" value="ECO:0007669"/>
    <property type="project" value="UniProtKB-KW"/>
</dbReference>
<dbReference type="InterPro" id="IPR021130">
    <property type="entry name" value="PRib-ATP_PPHydrolase-like"/>
</dbReference>
<keyword evidence="1" id="KW-0378">Hydrolase</keyword>
<dbReference type="InterPro" id="IPR033653">
    <property type="entry name" value="NTP-PPase_DR2231-like"/>
</dbReference>
<gene>
    <name evidence="1" type="ORF">DFR75_11253</name>
</gene>
<keyword evidence="2" id="KW-1185">Reference proteome</keyword>
<name>A0A4R6P074_NOCIG</name>